<dbReference type="SUPFAM" id="SSF53756">
    <property type="entry name" value="UDP-Glycosyltransferase/glycogen phosphorylase"/>
    <property type="match status" value="1"/>
</dbReference>
<proteinExistence type="predicted"/>
<organism evidence="3 4">
    <name type="scientific">Blautia stercoris</name>
    <dbReference type="NCBI Taxonomy" id="871664"/>
    <lineage>
        <taxon>Bacteria</taxon>
        <taxon>Bacillati</taxon>
        <taxon>Bacillota</taxon>
        <taxon>Clostridia</taxon>
        <taxon>Lachnospirales</taxon>
        <taxon>Lachnospiraceae</taxon>
        <taxon>Blautia</taxon>
    </lineage>
</organism>
<dbReference type="InterPro" id="IPR028098">
    <property type="entry name" value="Glyco_trans_4-like_N"/>
</dbReference>
<name>A0ABR7P770_9FIRM</name>
<dbReference type="PANTHER" id="PTHR12526:SF630">
    <property type="entry name" value="GLYCOSYLTRANSFERASE"/>
    <property type="match status" value="1"/>
</dbReference>
<protein>
    <submittedName>
        <fullName evidence="3">Glycosyltransferase family 4 protein</fullName>
    </submittedName>
</protein>
<accession>A0ABR7P770</accession>
<dbReference type="EMBL" id="JACRTP010000001">
    <property type="protein sequence ID" value="MBC8627222.1"/>
    <property type="molecule type" value="Genomic_DNA"/>
</dbReference>
<dbReference type="PANTHER" id="PTHR12526">
    <property type="entry name" value="GLYCOSYLTRANSFERASE"/>
    <property type="match status" value="1"/>
</dbReference>
<dbReference type="InterPro" id="IPR001296">
    <property type="entry name" value="Glyco_trans_1"/>
</dbReference>
<gene>
    <name evidence="3" type="ORF">H8712_01025</name>
</gene>
<feature type="domain" description="Glycosyltransferase subfamily 4-like N-terminal" evidence="2">
    <location>
        <begin position="21"/>
        <end position="177"/>
    </location>
</feature>
<dbReference type="Pfam" id="PF00534">
    <property type="entry name" value="Glycos_transf_1"/>
    <property type="match status" value="1"/>
</dbReference>
<keyword evidence="4" id="KW-1185">Reference proteome</keyword>
<evidence type="ECO:0000313" key="3">
    <source>
        <dbReference type="EMBL" id="MBC8627222.1"/>
    </source>
</evidence>
<reference evidence="3 4" key="1">
    <citation type="submission" date="2020-08" db="EMBL/GenBank/DDBJ databases">
        <title>Genome public.</title>
        <authorList>
            <person name="Liu C."/>
            <person name="Sun Q."/>
        </authorList>
    </citation>
    <scope>NUCLEOTIDE SEQUENCE [LARGE SCALE GENOMIC DNA]</scope>
    <source>
        <strain evidence="3 4">3_YM_SP_D4_24.mj</strain>
    </source>
</reference>
<dbReference type="RefSeq" id="WP_187558054.1">
    <property type="nucleotide sequence ID" value="NZ_JACRTP010000001.1"/>
</dbReference>
<dbReference type="CDD" id="cd03820">
    <property type="entry name" value="GT4_AmsD-like"/>
    <property type="match status" value="1"/>
</dbReference>
<dbReference type="Gene3D" id="3.40.50.2000">
    <property type="entry name" value="Glycogen Phosphorylase B"/>
    <property type="match status" value="2"/>
</dbReference>
<evidence type="ECO:0000313" key="4">
    <source>
        <dbReference type="Proteomes" id="UP000661649"/>
    </source>
</evidence>
<sequence length="367" mass="43038">MERKIHKKKICFFSGDITRSGGTERVSVQLANELAKEKEYEICFLSLVEQADKPFYEITNDIKRYSLGTHWINPGPGYLPLIGKLKRFLKAQEIDIIIDIDIVLDVLSIPAAKRLKTKVISWEHFNCEFEQSVLYRKWISRLSAKKADYIVTLTEQDKQSYGKLLKRTSDIETVYNPFSQVELNENIRRENWIVTVGRLTYQKGTDYLAEVAKEVLKQNKDWKWIVLGDGEERKKLETITKENDLEKQLFLKGRVENVEWYLNRAKLFVLTSRYEGLPLCLIEAMQMNVPCVSFDVKTGPSDIIENNVNGILISSFEIEKMIKEINALLKDKCRLQSMSKNTRDNFERFKMENIIKKWKNIFERLEK</sequence>
<comment type="caution">
    <text evidence="3">The sequence shown here is derived from an EMBL/GenBank/DDBJ whole genome shotgun (WGS) entry which is preliminary data.</text>
</comment>
<evidence type="ECO:0000259" key="2">
    <source>
        <dbReference type="Pfam" id="PF13439"/>
    </source>
</evidence>
<dbReference type="Proteomes" id="UP000661649">
    <property type="component" value="Unassembled WGS sequence"/>
</dbReference>
<evidence type="ECO:0000259" key="1">
    <source>
        <dbReference type="Pfam" id="PF00534"/>
    </source>
</evidence>
<feature type="domain" description="Glycosyl transferase family 1" evidence="1">
    <location>
        <begin position="189"/>
        <end position="343"/>
    </location>
</feature>
<dbReference type="Pfam" id="PF13439">
    <property type="entry name" value="Glyco_transf_4"/>
    <property type="match status" value="1"/>
</dbReference>